<accession>A0A6A6A7A0</accession>
<keyword evidence="6" id="KW-0325">Glycoprotein</keyword>
<organism evidence="12 13">
    <name type="scientific">Dothidotthia symphoricarpi CBS 119687</name>
    <dbReference type="NCBI Taxonomy" id="1392245"/>
    <lineage>
        <taxon>Eukaryota</taxon>
        <taxon>Fungi</taxon>
        <taxon>Dikarya</taxon>
        <taxon>Ascomycota</taxon>
        <taxon>Pezizomycotina</taxon>
        <taxon>Dothideomycetes</taxon>
        <taxon>Pleosporomycetidae</taxon>
        <taxon>Pleosporales</taxon>
        <taxon>Dothidotthiaceae</taxon>
        <taxon>Dothidotthia</taxon>
    </lineage>
</organism>
<keyword evidence="8" id="KW-0624">Polysaccharide degradation</keyword>
<dbReference type="RefSeq" id="XP_033522089.1">
    <property type="nucleotide sequence ID" value="XM_033670644.1"/>
</dbReference>
<feature type="region of interest" description="Disordered" evidence="10">
    <location>
        <begin position="250"/>
        <end position="276"/>
    </location>
</feature>
<dbReference type="CDD" id="cd05811">
    <property type="entry name" value="CBM20_glucoamylase"/>
    <property type="match status" value="1"/>
</dbReference>
<dbReference type="AlphaFoldDB" id="A0A6A6A7A0"/>
<dbReference type="InterPro" id="IPR052282">
    <property type="entry name" value="Starch-active_LPMO"/>
</dbReference>
<evidence type="ECO:0000256" key="7">
    <source>
        <dbReference type="ARBA" id="ARBA00023277"/>
    </source>
</evidence>
<evidence type="ECO:0000256" key="6">
    <source>
        <dbReference type="ARBA" id="ARBA00023180"/>
    </source>
</evidence>
<dbReference type="SUPFAM" id="SSF49452">
    <property type="entry name" value="Starch-binding domain-like"/>
    <property type="match status" value="1"/>
</dbReference>
<evidence type="ECO:0000256" key="1">
    <source>
        <dbReference type="ARBA" id="ARBA00001973"/>
    </source>
</evidence>
<keyword evidence="5" id="KW-1015">Disulfide bond</keyword>
<sequence>MRSSIINALAFAVGVQAHGYLSMPMSRTGLNAQSGADTCPECTILEPVTAWPDLSAAKVGRSGPCGYNARVSVDYNQPGPRWGSAPVITYKSGDVVDVQWCLDANGDHGGMFSYRICQDQSIVDKFLNPAYLPSEAEKQAAEDCFVRGTLPCTDVTGQSCGYSPDCSPGQACWRNDWFTCKAFADTKCRGVDNAPLNSCYTSIAGGYTVSSKIKVPNYTSNHTLLSFKWNSFQTPQIYLTCADIKITGSGTTPTPPKSSTTSVPTSTKPTSTASPIGCATPVPTVAVKFESKTTTSFGQTVKIVGSIAALGSWNTASAPVLSADQYTTSNPLWSTTINLPAGTSFEYKFIKVESSGAVTYESGANRQYTVPKICASGATVSTSWK</sequence>
<evidence type="ECO:0000256" key="8">
    <source>
        <dbReference type="ARBA" id="ARBA00023326"/>
    </source>
</evidence>
<dbReference type="EMBL" id="ML977510">
    <property type="protein sequence ID" value="KAF2127700.1"/>
    <property type="molecule type" value="Genomic_DNA"/>
</dbReference>
<feature type="domain" description="CBM20" evidence="11">
    <location>
        <begin position="279"/>
        <end position="385"/>
    </location>
</feature>
<comment type="cofactor">
    <cofactor evidence="1">
        <name>Cu(2+)</name>
        <dbReference type="ChEBI" id="CHEBI:29036"/>
    </cofactor>
</comment>
<evidence type="ECO:0000256" key="9">
    <source>
        <dbReference type="ARBA" id="ARBA00034311"/>
    </source>
</evidence>
<dbReference type="FunFam" id="2.60.40.10:FF:000552">
    <property type="entry name" value="Related to glucoamylase"/>
    <property type="match status" value="1"/>
</dbReference>
<dbReference type="PANTHER" id="PTHR36575">
    <property type="entry name" value="BINDING PROTEIN, PUTATIVE (AFU_ORTHOLOGUE AFUA_1G14430)-RELATED"/>
    <property type="match status" value="1"/>
</dbReference>
<evidence type="ECO:0000259" key="11">
    <source>
        <dbReference type="PROSITE" id="PS51166"/>
    </source>
</evidence>
<reference evidence="12" key="1">
    <citation type="journal article" date="2020" name="Stud. Mycol.">
        <title>101 Dothideomycetes genomes: a test case for predicting lifestyles and emergence of pathogens.</title>
        <authorList>
            <person name="Haridas S."/>
            <person name="Albert R."/>
            <person name="Binder M."/>
            <person name="Bloem J."/>
            <person name="Labutti K."/>
            <person name="Salamov A."/>
            <person name="Andreopoulos B."/>
            <person name="Baker S."/>
            <person name="Barry K."/>
            <person name="Bills G."/>
            <person name="Bluhm B."/>
            <person name="Cannon C."/>
            <person name="Castanera R."/>
            <person name="Culley D."/>
            <person name="Daum C."/>
            <person name="Ezra D."/>
            <person name="Gonzalez J."/>
            <person name="Henrissat B."/>
            <person name="Kuo A."/>
            <person name="Liang C."/>
            <person name="Lipzen A."/>
            <person name="Lutzoni F."/>
            <person name="Magnuson J."/>
            <person name="Mondo S."/>
            <person name="Nolan M."/>
            <person name="Ohm R."/>
            <person name="Pangilinan J."/>
            <person name="Park H.-J."/>
            <person name="Ramirez L."/>
            <person name="Alfaro M."/>
            <person name="Sun H."/>
            <person name="Tritt A."/>
            <person name="Yoshinaga Y."/>
            <person name="Zwiers L.-H."/>
            <person name="Turgeon B."/>
            <person name="Goodwin S."/>
            <person name="Spatafora J."/>
            <person name="Crous P."/>
            <person name="Grigoriev I."/>
        </authorList>
    </citation>
    <scope>NUCLEOTIDE SEQUENCE</scope>
    <source>
        <strain evidence="12">CBS 119687</strain>
    </source>
</reference>
<dbReference type="PANTHER" id="PTHR36575:SF2">
    <property type="entry name" value="CHITIN-BINDING TYPE-4 DOMAIN-CONTAINING PROTEIN-RELATED"/>
    <property type="match status" value="1"/>
</dbReference>
<keyword evidence="4" id="KW-0186">Copper</keyword>
<dbReference type="OrthoDB" id="550577at2759"/>
<comment type="similarity">
    <text evidence="9">Belongs to the polysaccharide monooxygenase AA13 family.</text>
</comment>
<feature type="compositionally biased region" description="Low complexity" evidence="10">
    <location>
        <begin position="250"/>
        <end position="275"/>
    </location>
</feature>
<keyword evidence="3" id="KW-0732">Signal</keyword>
<evidence type="ECO:0000256" key="5">
    <source>
        <dbReference type="ARBA" id="ARBA00023157"/>
    </source>
</evidence>
<gene>
    <name evidence="12" type="ORF">P153DRAFT_387432</name>
</gene>
<evidence type="ECO:0000313" key="13">
    <source>
        <dbReference type="Proteomes" id="UP000799771"/>
    </source>
</evidence>
<dbReference type="Pfam" id="PF03067">
    <property type="entry name" value="LPMO_10"/>
    <property type="match status" value="1"/>
</dbReference>
<dbReference type="InterPro" id="IPR002044">
    <property type="entry name" value="CBM20"/>
</dbReference>
<proteinExistence type="inferred from homology"/>
<keyword evidence="2" id="KW-0479">Metal-binding</keyword>
<evidence type="ECO:0000256" key="10">
    <source>
        <dbReference type="SAM" id="MobiDB-lite"/>
    </source>
</evidence>
<dbReference type="InterPro" id="IPR013783">
    <property type="entry name" value="Ig-like_fold"/>
</dbReference>
<dbReference type="Pfam" id="PF00686">
    <property type="entry name" value="CBM_20"/>
    <property type="match status" value="1"/>
</dbReference>
<dbReference type="SMART" id="SM01065">
    <property type="entry name" value="CBM_2"/>
    <property type="match status" value="1"/>
</dbReference>
<dbReference type="GO" id="GO:0000272">
    <property type="term" value="P:polysaccharide catabolic process"/>
    <property type="evidence" value="ECO:0007669"/>
    <property type="project" value="UniProtKB-KW"/>
</dbReference>
<dbReference type="GO" id="GO:2001070">
    <property type="term" value="F:starch binding"/>
    <property type="evidence" value="ECO:0007669"/>
    <property type="project" value="InterPro"/>
</dbReference>
<evidence type="ECO:0000256" key="2">
    <source>
        <dbReference type="ARBA" id="ARBA00022723"/>
    </source>
</evidence>
<dbReference type="InterPro" id="IPR004302">
    <property type="entry name" value="Cellulose/chitin-bd_N"/>
</dbReference>
<evidence type="ECO:0000256" key="3">
    <source>
        <dbReference type="ARBA" id="ARBA00022729"/>
    </source>
</evidence>
<keyword evidence="13" id="KW-1185">Reference proteome</keyword>
<dbReference type="SMR" id="A0A6A6A7A0"/>
<dbReference type="GO" id="GO:0046872">
    <property type="term" value="F:metal ion binding"/>
    <property type="evidence" value="ECO:0007669"/>
    <property type="project" value="UniProtKB-KW"/>
</dbReference>
<protein>
    <submittedName>
        <fullName evidence="12">Carbohydrate-binding module family 20 protein</fullName>
    </submittedName>
</protein>
<dbReference type="Gene3D" id="2.70.50.70">
    <property type="match status" value="1"/>
</dbReference>
<dbReference type="Gene3D" id="2.60.40.10">
    <property type="entry name" value="Immunoglobulins"/>
    <property type="match status" value="1"/>
</dbReference>
<dbReference type="GeneID" id="54411076"/>
<dbReference type="InterPro" id="IPR013784">
    <property type="entry name" value="Carb-bd-like_fold"/>
</dbReference>
<name>A0A6A6A7A0_9PLEO</name>
<dbReference type="InterPro" id="IPR034836">
    <property type="entry name" value="CBM20_glucoamylase"/>
</dbReference>
<dbReference type="PROSITE" id="PS51166">
    <property type="entry name" value="CBM20"/>
    <property type="match status" value="1"/>
</dbReference>
<keyword evidence="7" id="KW-0119">Carbohydrate metabolism</keyword>
<evidence type="ECO:0000313" key="12">
    <source>
        <dbReference type="EMBL" id="KAF2127700.1"/>
    </source>
</evidence>
<evidence type="ECO:0000256" key="4">
    <source>
        <dbReference type="ARBA" id="ARBA00023008"/>
    </source>
</evidence>
<dbReference type="Proteomes" id="UP000799771">
    <property type="component" value="Unassembled WGS sequence"/>
</dbReference>